<proteinExistence type="predicted"/>
<evidence type="ECO:0000313" key="3">
    <source>
        <dbReference type="Proteomes" id="UP000274762"/>
    </source>
</evidence>
<name>A0A495JZN4_WILMA</name>
<dbReference type="Proteomes" id="UP000274762">
    <property type="component" value="Unassembled WGS sequence"/>
</dbReference>
<dbReference type="Gene3D" id="3.40.960.10">
    <property type="entry name" value="VSR Endonuclease"/>
    <property type="match status" value="1"/>
</dbReference>
<dbReference type="PANTHER" id="PTHR38590:SF1">
    <property type="entry name" value="BLL0828 PROTEIN"/>
    <property type="match status" value="1"/>
</dbReference>
<feature type="domain" description="DUF559" evidence="1">
    <location>
        <begin position="265"/>
        <end position="328"/>
    </location>
</feature>
<evidence type="ECO:0000313" key="2">
    <source>
        <dbReference type="EMBL" id="RKR94453.1"/>
    </source>
</evidence>
<comment type="caution">
    <text evidence="2">The sequence shown here is derived from an EMBL/GenBank/DDBJ whole genome shotgun (WGS) entry which is preliminary data.</text>
</comment>
<dbReference type="SUPFAM" id="SSF52980">
    <property type="entry name" value="Restriction endonuclease-like"/>
    <property type="match status" value="1"/>
</dbReference>
<dbReference type="RefSeq" id="WP_062798878.1">
    <property type="nucleotide sequence ID" value="NZ_CBCRXS010000006.1"/>
</dbReference>
<sequence length="342" mass="37544">MDWSAVASSGIARLVNVEPPSLATALDDLPDDGPAVLILRLSTAGGASAIVDEVLSDLESTAHTLYPAWLPSAEAWPGGGTLDRVAAQALAVELSQASQHYRPYLVDLTTNAVAHHVGEGLLDFARRYSPAVRMAGVVSVLADSFARDRLVLALYAEEELSYTQQQNLATASDWMSSYVGIWLLGRTMSEVDRYPAIAVKPALLAIETGEEFPWALPTVTYPAVSGRPHPGSQAELRLEVYLAQQQWAHARRWNQPVDTGTLKPYVRADLVWHEASLIVEIDGADHRTKTKYADDRRRDITLQLAGYMVLRFTNDQVLSDTAWVAAIIEKLHNRRLAAKELP</sequence>
<reference evidence="2 3" key="1">
    <citation type="submission" date="2018-10" db="EMBL/GenBank/DDBJ databases">
        <title>Sequencing the genomes of 1000 actinobacteria strains.</title>
        <authorList>
            <person name="Klenk H.-P."/>
        </authorList>
    </citation>
    <scope>NUCLEOTIDE SEQUENCE [LARGE SCALE GENOMIC DNA]</scope>
    <source>
        <strain evidence="2 3">DSM 44343</strain>
    </source>
</reference>
<dbReference type="InterPro" id="IPR011335">
    <property type="entry name" value="Restrct_endonuc-II-like"/>
</dbReference>
<gene>
    <name evidence="2" type="ORF">DFJ75_1249</name>
</gene>
<dbReference type="InterPro" id="IPR047216">
    <property type="entry name" value="Endonuclease_DUF559_bact"/>
</dbReference>
<dbReference type="OrthoDB" id="570572at2"/>
<accession>A0A495JZN4</accession>
<evidence type="ECO:0000259" key="1">
    <source>
        <dbReference type="Pfam" id="PF04480"/>
    </source>
</evidence>
<dbReference type="PANTHER" id="PTHR38590">
    <property type="entry name" value="BLL0828 PROTEIN"/>
    <property type="match status" value="1"/>
</dbReference>
<dbReference type="EMBL" id="RBKV01000001">
    <property type="protein sequence ID" value="RKR94453.1"/>
    <property type="molecule type" value="Genomic_DNA"/>
</dbReference>
<dbReference type="InterPro" id="IPR007569">
    <property type="entry name" value="DUF559"/>
</dbReference>
<dbReference type="AlphaFoldDB" id="A0A495JZN4"/>
<protein>
    <submittedName>
        <fullName evidence="2">Uncharacterized protein DUF559</fullName>
    </submittedName>
</protein>
<dbReference type="Pfam" id="PF04480">
    <property type="entry name" value="DUF559"/>
    <property type="match status" value="1"/>
</dbReference>
<organism evidence="2 3">
    <name type="scientific">Williamsia marianensis</name>
    <dbReference type="NCBI Taxonomy" id="85044"/>
    <lineage>
        <taxon>Bacteria</taxon>
        <taxon>Bacillati</taxon>
        <taxon>Actinomycetota</taxon>
        <taxon>Actinomycetes</taxon>
        <taxon>Mycobacteriales</taxon>
        <taxon>Nocardiaceae</taxon>
        <taxon>Williamsia</taxon>
    </lineage>
</organism>